<dbReference type="PANTHER" id="PTHR33258">
    <property type="entry name" value="TRANSPOSASE INSL FOR INSERTION SEQUENCE ELEMENT IS186A-RELATED"/>
    <property type="match status" value="1"/>
</dbReference>
<reference evidence="3 4" key="1">
    <citation type="journal article" date="2012" name="PLoS ONE">
        <title>The genome characteristics and predicted function of methyl-group oxidation pathway in the obligate aceticlastic methanogens, Methanosaeta spp.</title>
        <authorList>
            <person name="Zhu J."/>
            <person name="Zheng H."/>
            <person name="Ai G."/>
            <person name="Zhang G."/>
            <person name="Liu D."/>
            <person name="Liu X."/>
            <person name="Dong X."/>
        </authorList>
    </citation>
    <scope>NUCLEOTIDE SEQUENCE [LARGE SCALE GENOMIC DNA]</scope>
    <source>
        <strain evidence="3 4">6Ac</strain>
    </source>
</reference>
<dbReference type="GeneID" id="25395444"/>
<feature type="transmembrane region" description="Helical" evidence="1">
    <location>
        <begin position="78"/>
        <end position="96"/>
    </location>
</feature>
<dbReference type="OrthoDB" id="132076at2157"/>
<dbReference type="Proteomes" id="UP000005877">
    <property type="component" value="Chromosome"/>
</dbReference>
<sequence>MSFNPRSYRGEEKKYTERFRFVSIFNKDEDRYHMYITNISSELLEPDEVARIYAARWVVEILFKELKSRYVLYMVPTYNPQAIEVIIWIAILMLIISRKILKVVRALNKEVKMARFSTLRWSNIFTENASSLLAGVLHHMGLETSSKTSH</sequence>
<dbReference type="GO" id="GO:0006313">
    <property type="term" value="P:DNA transposition"/>
    <property type="evidence" value="ECO:0007669"/>
    <property type="project" value="InterPro"/>
</dbReference>
<dbReference type="InterPro" id="IPR002559">
    <property type="entry name" value="Transposase_11"/>
</dbReference>
<dbReference type="Pfam" id="PF01609">
    <property type="entry name" value="DDE_Tnp_1"/>
    <property type="match status" value="1"/>
</dbReference>
<evidence type="ECO:0000313" key="3">
    <source>
        <dbReference type="EMBL" id="AET65559.1"/>
    </source>
</evidence>
<proteinExistence type="predicted"/>
<dbReference type="AlphaFoldDB" id="G7WR98"/>
<evidence type="ECO:0000256" key="1">
    <source>
        <dbReference type="SAM" id="Phobius"/>
    </source>
</evidence>
<dbReference type="HOGENOM" id="CLU_126928_0_0_2"/>
<dbReference type="InterPro" id="IPR012337">
    <property type="entry name" value="RNaseH-like_sf"/>
</dbReference>
<organism evidence="3 4">
    <name type="scientific">Methanothrix harundinacea (strain 6Ac)</name>
    <name type="common">Methanosaeta harundinacea</name>
    <dbReference type="NCBI Taxonomy" id="1110509"/>
    <lineage>
        <taxon>Archaea</taxon>
        <taxon>Methanobacteriati</taxon>
        <taxon>Methanobacteriota</taxon>
        <taxon>Stenosarchaea group</taxon>
        <taxon>Methanomicrobia</taxon>
        <taxon>Methanotrichales</taxon>
        <taxon>Methanotrichaceae</taxon>
        <taxon>Methanothrix</taxon>
    </lineage>
</organism>
<dbReference type="KEGG" id="mhi:Mhar_2207"/>
<keyword evidence="1" id="KW-0472">Membrane</keyword>
<dbReference type="PANTHER" id="PTHR33258:SF1">
    <property type="entry name" value="TRANSPOSASE INSL FOR INSERTION SEQUENCE ELEMENT IS186A-RELATED"/>
    <property type="match status" value="1"/>
</dbReference>
<keyword evidence="4" id="KW-1185">Reference proteome</keyword>
<feature type="domain" description="Transposase IS4-like" evidence="2">
    <location>
        <begin position="21"/>
        <end position="95"/>
    </location>
</feature>
<accession>G7WR98</accession>
<dbReference type="EMBL" id="CP003117">
    <property type="protein sequence ID" value="AET65559.1"/>
    <property type="molecule type" value="Genomic_DNA"/>
</dbReference>
<keyword evidence="1" id="KW-1133">Transmembrane helix</keyword>
<keyword evidence="1" id="KW-0812">Transmembrane</keyword>
<name>G7WR98_METH6</name>
<gene>
    <name evidence="3" type="ordered locus">Mhar_2207</name>
</gene>
<evidence type="ECO:0000259" key="2">
    <source>
        <dbReference type="Pfam" id="PF01609"/>
    </source>
</evidence>
<evidence type="ECO:0000313" key="4">
    <source>
        <dbReference type="Proteomes" id="UP000005877"/>
    </source>
</evidence>
<dbReference type="GO" id="GO:0003677">
    <property type="term" value="F:DNA binding"/>
    <property type="evidence" value="ECO:0007669"/>
    <property type="project" value="InterPro"/>
</dbReference>
<dbReference type="SUPFAM" id="SSF53098">
    <property type="entry name" value="Ribonuclease H-like"/>
    <property type="match status" value="1"/>
</dbReference>
<protein>
    <submittedName>
        <fullName evidence="3">Transposase, IS4 family</fullName>
    </submittedName>
</protein>
<dbReference type="RefSeq" id="WP_014587735.1">
    <property type="nucleotide sequence ID" value="NC_017527.1"/>
</dbReference>
<dbReference type="GO" id="GO:0004803">
    <property type="term" value="F:transposase activity"/>
    <property type="evidence" value="ECO:0007669"/>
    <property type="project" value="InterPro"/>
</dbReference>
<dbReference type="STRING" id="1110509.Mhar_2207"/>